<dbReference type="Pfam" id="PF20441">
    <property type="entry name" value="TerL_nuclease"/>
    <property type="match status" value="1"/>
</dbReference>
<dbReference type="PANTHER" id="PTHR41287">
    <property type="match status" value="1"/>
</dbReference>
<evidence type="ECO:0000313" key="3">
    <source>
        <dbReference type="EMBL" id="TZG26497.1"/>
    </source>
</evidence>
<comment type="caution">
    <text evidence="3">The sequence shown here is derived from an EMBL/GenBank/DDBJ whole genome shotgun (WGS) entry which is preliminary data.</text>
</comment>
<sequence>MDVAEVNAADVRWSECGNYWYDEAAAEAAVAFFPDYCRLTDAEWAGRPFVLATWQAEDIIRPAFGWKRKDGTRRYRRVVVWVPRKNGKTELAAGVSLLGLIGDGEMGGQGYSIATDKNQASIVFDKATTMVGLSEPLKDHLTCFKPSIYCPQLNASFKPLSGRPKGKHGLSPSIVVGDEVHEWENDDLYTFVHQGTGARRQPLEFLISTAGKKSGYGWELWNECQAILAGESEDRETLVIVYAAEPDDDWSDEATWRKANPNLGISPKLDYIRAEYAKAKESPRLENKFKNFHLNLWSEQAVRWLPIDTWDECGLADPWAETVQRDGQRRIVNDRWKELEQDLIGRRCFGGLDMSSTTDLTAWVLVFPPLDEGCRWIWLPRIFVPEDRIAERVKRDKVAYDLWKLSGALITTPGNVTDYAAVKAHVFRDAENFNLAAAAIDRWNSTQLTVELADEGLNVMTFGQGYSSMSAPSKELERQVLGRVIDHGGHPLLRWCAGNVAIEQDAAENIKPTKSKSTERIDPIVAGIMGMGIAMAAKDEGGMDDYLSALRERAS</sequence>
<dbReference type="InterPro" id="IPR027417">
    <property type="entry name" value="P-loop_NTPase"/>
</dbReference>
<evidence type="ECO:0000259" key="1">
    <source>
        <dbReference type="Pfam" id="PF03354"/>
    </source>
</evidence>
<dbReference type="InterPro" id="IPR005021">
    <property type="entry name" value="Terminase_largesu-like"/>
</dbReference>
<accession>A0A5D9C5H9</accession>
<dbReference type="Pfam" id="PF03354">
    <property type="entry name" value="TerL_ATPase"/>
    <property type="match status" value="1"/>
</dbReference>
<organism evidence="3 4">
    <name type="scientific">Sphingomonas montanisoli</name>
    <dbReference type="NCBI Taxonomy" id="2606412"/>
    <lineage>
        <taxon>Bacteria</taxon>
        <taxon>Pseudomonadati</taxon>
        <taxon>Pseudomonadota</taxon>
        <taxon>Alphaproteobacteria</taxon>
        <taxon>Sphingomonadales</taxon>
        <taxon>Sphingomonadaceae</taxon>
        <taxon>Sphingomonas</taxon>
    </lineage>
</organism>
<dbReference type="Proteomes" id="UP000322077">
    <property type="component" value="Unassembled WGS sequence"/>
</dbReference>
<dbReference type="InterPro" id="IPR046462">
    <property type="entry name" value="TerL_nuclease"/>
</dbReference>
<dbReference type="GO" id="GO:0004519">
    <property type="term" value="F:endonuclease activity"/>
    <property type="evidence" value="ECO:0007669"/>
    <property type="project" value="InterPro"/>
</dbReference>
<keyword evidence="4" id="KW-1185">Reference proteome</keyword>
<gene>
    <name evidence="3" type="ORF">FYJ91_16375</name>
</gene>
<feature type="domain" description="Terminase large subunit-like ATPase" evidence="1">
    <location>
        <begin position="63"/>
        <end position="213"/>
    </location>
</feature>
<feature type="domain" description="Terminase large subunit-like endonuclease" evidence="2">
    <location>
        <begin position="238"/>
        <end position="536"/>
    </location>
</feature>
<dbReference type="EMBL" id="VTOU01000003">
    <property type="protein sequence ID" value="TZG26497.1"/>
    <property type="molecule type" value="Genomic_DNA"/>
</dbReference>
<dbReference type="PANTHER" id="PTHR41287:SF1">
    <property type="entry name" value="PROTEIN YMFN"/>
    <property type="match status" value="1"/>
</dbReference>
<evidence type="ECO:0000259" key="2">
    <source>
        <dbReference type="Pfam" id="PF20441"/>
    </source>
</evidence>
<name>A0A5D9C5H9_9SPHN</name>
<dbReference type="InterPro" id="IPR046461">
    <property type="entry name" value="TerL_ATPase"/>
</dbReference>
<dbReference type="AlphaFoldDB" id="A0A5D9C5H9"/>
<dbReference type="Gene3D" id="3.40.50.300">
    <property type="entry name" value="P-loop containing nucleotide triphosphate hydrolases"/>
    <property type="match status" value="1"/>
</dbReference>
<evidence type="ECO:0000313" key="4">
    <source>
        <dbReference type="Proteomes" id="UP000322077"/>
    </source>
</evidence>
<protein>
    <submittedName>
        <fullName evidence="3">Terminase large subunit</fullName>
    </submittedName>
</protein>
<proteinExistence type="predicted"/>
<reference evidence="3 4" key="1">
    <citation type="submission" date="2019-08" db="EMBL/GenBank/DDBJ databases">
        <authorList>
            <person name="Wang G."/>
            <person name="Xu Z."/>
        </authorList>
    </citation>
    <scope>NUCLEOTIDE SEQUENCE [LARGE SCALE GENOMIC DNA]</scope>
    <source>
        <strain evidence="3 4">ZX</strain>
    </source>
</reference>